<dbReference type="GO" id="GO:0030276">
    <property type="term" value="F:clathrin binding"/>
    <property type="evidence" value="ECO:0007669"/>
    <property type="project" value="TreeGrafter"/>
</dbReference>
<feature type="transmembrane region" description="Helical" evidence="2">
    <location>
        <begin position="12"/>
        <end position="31"/>
    </location>
</feature>
<accession>A0A0V0Y867</accession>
<evidence type="ECO:0000256" key="2">
    <source>
        <dbReference type="SAM" id="Phobius"/>
    </source>
</evidence>
<dbReference type="Pfam" id="PF00168">
    <property type="entry name" value="C2"/>
    <property type="match status" value="1"/>
</dbReference>
<keyword evidence="2" id="KW-1133">Transmembrane helix</keyword>
<sequence>MISHFWCIEYYYYINGCGFLFIYCCCKLFFYENMTMEVAVTVGCVLFVLLVLLICLGCVARHSINQKCAKRANQRASIVSKAGQLQSTAKDANLTIVSSLCKDSADKTETKDPRQVKTEVTPLLQHQKISAPKTMEKTPSTEPSTSDEAQRQSAHQPSSAVLSTVRRQSSGLYNNIGNIQPELYLRRGSVLTQISGSDYAVGTIRSKLSYDNNRSDFVVRIIEVSLESSTVTKCRVGACLLNGAVQTAPRFIETAAAKGNFIFEEPLKFPIPIDELMRRKLRLEIFGLEPQKTFIGTVELDLLVNDPSADIEVTAEIERRPDAAVITSAEQGNNGELEVRLKYMSSINRLIVTLLQAKNIICDKDTSAVFSMPYTSGSQSVGCEQILAEVWIKVKVWQGERVFKKKKTAAVRFSNPLVLNQALTFNLCEQNVQSLAVEIVLFHGHQWKMTNNLIGRVLIGENAPNSAAQMHWKSAIFYGNEMTSWHPILNTLPVPERRYSQ</sequence>
<dbReference type="Gene3D" id="2.60.40.150">
    <property type="entry name" value="C2 domain"/>
    <property type="match status" value="1"/>
</dbReference>
<dbReference type="InterPro" id="IPR035892">
    <property type="entry name" value="C2_domain_sf"/>
</dbReference>
<feature type="domain" description="C2" evidence="3">
    <location>
        <begin position="350"/>
        <end position="473"/>
    </location>
</feature>
<dbReference type="GO" id="GO:0070382">
    <property type="term" value="C:exocytic vesicle"/>
    <property type="evidence" value="ECO:0007669"/>
    <property type="project" value="TreeGrafter"/>
</dbReference>
<feature type="transmembrane region" description="Helical" evidence="2">
    <location>
        <begin position="38"/>
        <end position="64"/>
    </location>
</feature>
<evidence type="ECO:0000313" key="4">
    <source>
        <dbReference type="EMBL" id="KRX95897.1"/>
    </source>
</evidence>
<gene>
    <name evidence="4" type="primary">P65-C</name>
    <name evidence="4" type="ORF">T4E_7433</name>
</gene>
<dbReference type="Proteomes" id="UP000054815">
    <property type="component" value="Unassembled WGS sequence"/>
</dbReference>
<evidence type="ECO:0000259" key="3">
    <source>
        <dbReference type="Pfam" id="PF00168"/>
    </source>
</evidence>
<dbReference type="GO" id="GO:0017156">
    <property type="term" value="P:calcium-ion regulated exocytosis"/>
    <property type="evidence" value="ECO:0007669"/>
    <property type="project" value="TreeGrafter"/>
</dbReference>
<feature type="region of interest" description="Disordered" evidence="1">
    <location>
        <begin position="106"/>
        <end position="164"/>
    </location>
</feature>
<keyword evidence="2" id="KW-0472">Membrane</keyword>
<dbReference type="GO" id="GO:0000149">
    <property type="term" value="F:SNARE binding"/>
    <property type="evidence" value="ECO:0007669"/>
    <property type="project" value="TreeGrafter"/>
</dbReference>
<dbReference type="PANTHER" id="PTHR10024">
    <property type="entry name" value="SYNAPTOTAGMIN"/>
    <property type="match status" value="1"/>
</dbReference>
<proteinExistence type="predicted"/>
<organism evidence="4 5">
    <name type="scientific">Trichinella pseudospiralis</name>
    <name type="common">Parasitic roundworm</name>
    <dbReference type="NCBI Taxonomy" id="6337"/>
    <lineage>
        <taxon>Eukaryota</taxon>
        <taxon>Metazoa</taxon>
        <taxon>Ecdysozoa</taxon>
        <taxon>Nematoda</taxon>
        <taxon>Enoplea</taxon>
        <taxon>Dorylaimia</taxon>
        <taxon>Trichinellida</taxon>
        <taxon>Trichinellidae</taxon>
        <taxon>Trichinella</taxon>
    </lineage>
</organism>
<dbReference type="GO" id="GO:0001786">
    <property type="term" value="F:phosphatidylserine binding"/>
    <property type="evidence" value="ECO:0007669"/>
    <property type="project" value="TreeGrafter"/>
</dbReference>
<comment type="caution">
    <text evidence="4">The sequence shown here is derived from an EMBL/GenBank/DDBJ whole genome shotgun (WGS) entry which is preliminary data.</text>
</comment>
<dbReference type="GO" id="GO:0005509">
    <property type="term" value="F:calcium ion binding"/>
    <property type="evidence" value="ECO:0007669"/>
    <property type="project" value="TreeGrafter"/>
</dbReference>
<dbReference type="InterPro" id="IPR000008">
    <property type="entry name" value="C2_dom"/>
</dbReference>
<dbReference type="SUPFAM" id="SSF49562">
    <property type="entry name" value="C2 domain (Calcium/lipid-binding domain, CaLB)"/>
    <property type="match status" value="1"/>
</dbReference>
<dbReference type="STRING" id="6337.A0A0V0Y867"/>
<dbReference type="GO" id="GO:0005886">
    <property type="term" value="C:plasma membrane"/>
    <property type="evidence" value="ECO:0007669"/>
    <property type="project" value="TreeGrafter"/>
</dbReference>
<reference evidence="4 5" key="1">
    <citation type="submission" date="2015-01" db="EMBL/GenBank/DDBJ databases">
        <title>Evolution of Trichinella species and genotypes.</title>
        <authorList>
            <person name="Korhonen P.K."/>
            <person name="Edoardo P."/>
            <person name="Giuseppe L.R."/>
            <person name="Gasser R.B."/>
        </authorList>
    </citation>
    <scope>NUCLEOTIDE SEQUENCE [LARGE SCALE GENOMIC DNA]</scope>
    <source>
        <strain evidence="4">ISS141</strain>
    </source>
</reference>
<feature type="compositionally biased region" description="Polar residues" evidence="1">
    <location>
        <begin position="137"/>
        <end position="164"/>
    </location>
</feature>
<evidence type="ECO:0000313" key="5">
    <source>
        <dbReference type="Proteomes" id="UP000054815"/>
    </source>
</evidence>
<dbReference type="AlphaFoldDB" id="A0A0V0Y867"/>
<evidence type="ECO:0000256" key="1">
    <source>
        <dbReference type="SAM" id="MobiDB-lite"/>
    </source>
</evidence>
<protein>
    <submittedName>
        <fullName evidence="4">Synaptotagmin-C</fullName>
    </submittedName>
</protein>
<dbReference type="GO" id="GO:0005544">
    <property type="term" value="F:calcium-dependent phospholipid binding"/>
    <property type="evidence" value="ECO:0007669"/>
    <property type="project" value="TreeGrafter"/>
</dbReference>
<dbReference type="EMBL" id="JYDU01000050">
    <property type="protein sequence ID" value="KRX95897.1"/>
    <property type="molecule type" value="Genomic_DNA"/>
</dbReference>
<feature type="compositionally biased region" description="Basic and acidic residues" evidence="1">
    <location>
        <begin position="106"/>
        <end position="117"/>
    </location>
</feature>
<name>A0A0V0Y867_TRIPS</name>
<keyword evidence="2" id="KW-0812">Transmembrane</keyword>